<reference evidence="1 2" key="1">
    <citation type="submission" date="2015-08" db="EMBL/GenBank/DDBJ databases">
        <title>Next Generation Sequencing and Analysis of the Genome of Puccinia sorghi L Schw, the Causal Agent of Maize Common Rust.</title>
        <authorList>
            <person name="Rochi L."/>
            <person name="Burguener G."/>
            <person name="Darino M."/>
            <person name="Turjanski A."/>
            <person name="Kreff E."/>
            <person name="Dieguez M.J."/>
            <person name="Sacco F."/>
        </authorList>
    </citation>
    <scope>NUCLEOTIDE SEQUENCE [LARGE SCALE GENOMIC DNA]</scope>
    <source>
        <strain evidence="1 2">RO10H11247</strain>
    </source>
</reference>
<gene>
    <name evidence="1" type="ORF">VP01_859g3</name>
</gene>
<comment type="caution">
    <text evidence="1">The sequence shown here is derived from an EMBL/GenBank/DDBJ whole genome shotgun (WGS) entry which is preliminary data.</text>
</comment>
<dbReference type="AlphaFoldDB" id="A0A0L6U8X8"/>
<keyword evidence="2" id="KW-1185">Reference proteome</keyword>
<dbReference type="OrthoDB" id="359154at2759"/>
<dbReference type="VEuPathDB" id="FungiDB:VP01_859g3"/>
<name>A0A0L6U8X8_9BASI</name>
<accession>A0A0L6U8X8</accession>
<evidence type="ECO:0008006" key="3">
    <source>
        <dbReference type="Google" id="ProtNLM"/>
    </source>
</evidence>
<dbReference type="STRING" id="27349.A0A0L6U8X8"/>
<proteinExistence type="predicted"/>
<protein>
    <recommendedName>
        <fullName evidence="3">KOW domain-containing protein</fullName>
    </recommendedName>
</protein>
<organism evidence="1 2">
    <name type="scientific">Puccinia sorghi</name>
    <dbReference type="NCBI Taxonomy" id="27349"/>
    <lineage>
        <taxon>Eukaryota</taxon>
        <taxon>Fungi</taxon>
        <taxon>Dikarya</taxon>
        <taxon>Basidiomycota</taxon>
        <taxon>Pucciniomycotina</taxon>
        <taxon>Pucciniomycetes</taxon>
        <taxon>Pucciniales</taxon>
        <taxon>Pucciniaceae</taxon>
        <taxon>Puccinia</taxon>
    </lineage>
</organism>
<dbReference type="Proteomes" id="UP000037035">
    <property type="component" value="Unassembled WGS sequence"/>
</dbReference>
<evidence type="ECO:0000313" key="2">
    <source>
        <dbReference type="Proteomes" id="UP000037035"/>
    </source>
</evidence>
<evidence type="ECO:0000313" key="1">
    <source>
        <dbReference type="EMBL" id="KNZ44999.1"/>
    </source>
</evidence>
<dbReference type="EMBL" id="LAVV01014159">
    <property type="protein sequence ID" value="KNZ44999.1"/>
    <property type="molecule type" value="Genomic_DNA"/>
</dbReference>
<sequence>MRPTIPILYLRPPKPAPIRSPFTRPTTYTPPTLASINRKVKKQTDFNHLVHHAIPAAAKGTSSRPAPGVRKEFYFVHFKDRVKFWNLTAGDRVIIADCIKKFRGLIGTVFWVDRTSNRLSLLEPEFWKEEKEVGHPDLPEFVRNVPIEFEYSTVRLMAPGSNELSIPSGVNVTDKTRMYYEDLREVDHEAVIIPNGGKRKEIHWTRIGTRYSIHKPGKQSEGEEIIPWPVQPDWSVNIQDAKRRLELRDRHLKQMQEQWALETRKRNGEIIDDRLSPTSHVHSRETRKDLFASPMDTWSNTLDPSLYQDTALWLSTSTKIRERFPEFFSTPKSHSASINLNALPELSVPDWELTAGQHTRRFKTINWENKLAEKIQAQIDAESHRLSGHLKLPIERIRRLMEIANYRPSMVQTRSKLSPSNQQIRKAKMELDRLRTRVDNRERLATLDLLPALESFNSTFAQPQDAPSQ</sequence>